<name>A0ABU3K338_9BACT</name>
<dbReference type="Gene3D" id="3.50.50.60">
    <property type="entry name" value="FAD/NAD(P)-binding domain"/>
    <property type="match status" value="1"/>
</dbReference>
<dbReference type="Proteomes" id="UP001250932">
    <property type="component" value="Unassembled WGS sequence"/>
</dbReference>
<dbReference type="InterPro" id="IPR036188">
    <property type="entry name" value="FAD/NAD-bd_sf"/>
</dbReference>
<dbReference type="SUPFAM" id="SSF51905">
    <property type="entry name" value="FAD/NAD(P)-binding domain"/>
    <property type="match status" value="1"/>
</dbReference>
<dbReference type="RefSeq" id="WP_313831161.1">
    <property type="nucleotide sequence ID" value="NZ_JAQOUE010000001.1"/>
</dbReference>
<dbReference type="PANTHER" id="PTHR43747:SF1">
    <property type="entry name" value="SLR1998 PROTEIN"/>
    <property type="match status" value="1"/>
</dbReference>
<accession>A0ABU3K338</accession>
<dbReference type="EMBL" id="JAQOUE010000001">
    <property type="protein sequence ID" value="MDT7040802.1"/>
    <property type="molecule type" value="Genomic_DNA"/>
</dbReference>
<dbReference type="InterPro" id="IPR050816">
    <property type="entry name" value="Flavin-dep_Halogenase_NPB"/>
</dbReference>
<sequence>MSDVIIIGGGPAGSTMGSYLSMAGISNTIIEGAFHPRPHVGESLVTSTTRIFKEIGFLETMEREGFVKKYGASWHAPAAKNTFSILFSEFPQEGVDQDYTYHVDRAKFDMLMLKHAEGLGSKVIQGVHAREVLMENGKACGVKVNIDGKEVDLPCKFVVDATGRKTLIGHQLKLMKKDPIFNQYAVHAWYEGLDRGTAEDKEHIHIYFLPVERGWVWQIPIDDRITSVGVVTEREVFRESRMDIDKYFETHVQTNGNLAHAMRNARRVNEYKSEGDYSYSMTDFVGNGWLLIGDAARFVDPIFSSGVSVALSSAKFASEQLRAAFKEDDFSQAFLKPYETKLRTGTEVWYEFIRLYYKLLPLFTYFISSKRHRLQVLQLLQGEVYNREEVPVLQAMRSFIEQVEKSEHHSFKGALTDIPIDDLEEVLSESS</sequence>
<evidence type="ECO:0000313" key="1">
    <source>
        <dbReference type="EMBL" id="MDT7040802.1"/>
    </source>
</evidence>
<comment type="caution">
    <text evidence="1">The sequence shown here is derived from an EMBL/GenBank/DDBJ whole genome shotgun (WGS) entry which is preliminary data.</text>
</comment>
<dbReference type="Pfam" id="PF04820">
    <property type="entry name" value="Trp_halogenase"/>
    <property type="match status" value="2"/>
</dbReference>
<dbReference type="InterPro" id="IPR006905">
    <property type="entry name" value="Flavin_halogenase"/>
</dbReference>
<proteinExistence type="predicted"/>
<reference evidence="1 2" key="1">
    <citation type="journal article" date="2023" name="ISME J.">
        <title>Cultivation and genomic characterization of novel and ubiquitous marine nitrite-oxidizing bacteria from the Nitrospirales.</title>
        <authorList>
            <person name="Mueller A.J."/>
            <person name="Daebeler A."/>
            <person name="Herbold C.W."/>
            <person name="Kirkegaard R.H."/>
            <person name="Daims H."/>
        </authorList>
    </citation>
    <scope>NUCLEOTIDE SEQUENCE [LARGE SCALE GENOMIC DNA]</scope>
    <source>
        <strain evidence="1 2">EB</strain>
    </source>
</reference>
<gene>
    <name evidence="1" type="ORF">PPG34_00475</name>
</gene>
<protein>
    <submittedName>
        <fullName evidence="1">NAD(P)/FAD-dependent oxidoreductase</fullName>
    </submittedName>
</protein>
<organism evidence="1 2">
    <name type="scientific">Candidatus Nitronereus thalassa</name>
    <dbReference type="NCBI Taxonomy" id="3020898"/>
    <lineage>
        <taxon>Bacteria</taxon>
        <taxon>Pseudomonadati</taxon>
        <taxon>Nitrospirota</taxon>
        <taxon>Nitrospiria</taxon>
        <taxon>Nitrospirales</taxon>
        <taxon>Nitrospiraceae</taxon>
        <taxon>Candidatus Nitronereus</taxon>
    </lineage>
</organism>
<dbReference type="PRINTS" id="PR00420">
    <property type="entry name" value="RNGMNOXGNASE"/>
</dbReference>
<evidence type="ECO:0000313" key="2">
    <source>
        <dbReference type="Proteomes" id="UP001250932"/>
    </source>
</evidence>
<keyword evidence="2" id="KW-1185">Reference proteome</keyword>
<dbReference type="PANTHER" id="PTHR43747">
    <property type="entry name" value="FAD-BINDING PROTEIN"/>
    <property type="match status" value="1"/>
</dbReference>